<sequence>MFHPQIRLNASGATDSYQPHGSNGIRWVIASCPNGAMSV</sequence>
<gene>
    <name evidence="1" type="ORF">ALO75_101615</name>
</gene>
<organism evidence="1 2">
    <name type="scientific">Pseudomonas syringae pv. coryli</name>
    <dbReference type="NCBI Taxonomy" id="317659"/>
    <lineage>
        <taxon>Bacteria</taxon>
        <taxon>Pseudomonadati</taxon>
        <taxon>Pseudomonadota</taxon>
        <taxon>Gammaproteobacteria</taxon>
        <taxon>Pseudomonadales</taxon>
        <taxon>Pseudomonadaceae</taxon>
        <taxon>Pseudomonas</taxon>
    </lineage>
</organism>
<reference evidence="1 2" key="1">
    <citation type="submission" date="2015-09" db="EMBL/GenBank/DDBJ databases">
        <title>Genome announcement of multiple Pseudomonas syringae strains.</title>
        <authorList>
            <person name="Thakur S."/>
            <person name="Wang P.W."/>
            <person name="Gong Y."/>
            <person name="Weir B.S."/>
            <person name="Guttman D.S."/>
        </authorList>
    </citation>
    <scope>NUCLEOTIDE SEQUENCE [LARGE SCALE GENOMIC DNA]</scope>
    <source>
        <strain evidence="1 2">ICMP17001</strain>
    </source>
</reference>
<dbReference type="EMBL" id="LJQC01001108">
    <property type="protein sequence ID" value="KPW85338.1"/>
    <property type="molecule type" value="Genomic_DNA"/>
</dbReference>
<dbReference type="Proteomes" id="UP000051335">
    <property type="component" value="Unassembled WGS sequence"/>
</dbReference>
<comment type="caution">
    <text evidence="1">The sequence shown here is derived from an EMBL/GenBank/DDBJ whole genome shotgun (WGS) entry which is preliminary data.</text>
</comment>
<name>A0A0P9MNA0_9PSED</name>
<evidence type="ECO:0000313" key="1">
    <source>
        <dbReference type="EMBL" id="KPW85338.1"/>
    </source>
</evidence>
<dbReference type="AlphaFoldDB" id="A0A0P9MNA0"/>
<accession>A0A0P9MNA0</accession>
<evidence type="ECO:0000313" key="2">
    <source>
        <dbReference type="Proteomes" id="UP000051335"/>
    </source>
</evidence>
<protein>
    <submittedName>
        <fullName evidence="1">Uncharacterized protein</fullName>
    </submittedName>
</protein>
<keyword evidence="2" id="KW-1185">Reference proteome</keyword>
<dbReference type="PATRIC" id="fig|317659.3.peg.5301"/>
<proteinExistence type="predicted"/>